<name>A0A518DZG0_9BACT</name>
<keyword evidence="2" id="KW-1185">Reference proteome</keyword>
<protein>
    <submittedName>
        <fullName evidence="1">Uncharacterized protein</fullName>
    </submittedName>
</protein>
<dbReference type="KEGG" id="lcre:Pla8534_50570"/>
<dbReference type="Proteomes" id="UP000317648">
    <property type="component" value="Chromosome"/>
</dbReference>
<dbReference type="EMBL" id="CP036433">
    <property type="protein sequence ID" value="QDU97212.1"/>
    <property type="molecule type" value="Genomic_DNA"/>
</dbReference>
<gene>
    <name evidence="1" type="ORF">Pla8534_50570</name>
</gene>
<organism evidence="1 2">
    <name type="scientific">Lignipirellula cremea</name>
    <dbReference type="NCBI Taxonomy" id="2528010"/>
    <lineage>
        <taxon>Bacteria</taxon>
        <taxon>Pseudomonadati</taxon>
        <taxon>Planctomycetota</taxon>
        <taxon>Planctomycetia</taxon>
        <taxon>Pirellulales</taxon>
        <taxon>Pirellulaceae</taxon>
        <taxon>Lignipirellula</taxon>
    </lineage>
</organism>
<dbReference type="OrthoDB" id="289446at2"/>
<dbReference type="RefSeq" id="WP_145055998.1">
    <property type="nucleotide sequence ID" value="NZ_CP036433.1"/>
</dbReference>
<accession>A0A518DZG0</accession>
<evidence type="ECO:0000313" key="2">
    <source>
        <dbReference type="Proteomes" id="UP000317648"/>
    </source>
</evidence>
<sequence>MNDQYRFDAVIHALPPSAATADCCPIEIQGEIVTTRAVDPTSLSTPFDCTFEEAGEKLEATPRLYFEPDGSFVWTNPGCQVDGILYDRNDRLIYVEVHGNCPAAFFDQFLTILGWPATPLLFQLPRHAVFLDETAFRQFASRRVSG</sequence>
<reference evidence="1 2" key="1">
    <citation type="submission" date="2019-02" db="EMBL/GenBank/DDBJ databases">
        <title>Deep-cultivation of Planctomycetes and their phenomic and genomic characterization uncovers novel biology.</title>
        <authorList>
            <person name="Wiegand S."/>
            <person name="Jogler M."/>
            <person name="Boedeker C."/>
            <person name="Pinto D."/>
            <person name="Vollmers J."/>
            <person name="Rivas-Marin E."/>
            <person name="Kohn T."/>
            <person name="Peeters S.H."/>
            <person name="Heuer A."/>
            <person name="Rast P."/>
            <person name="Oberbeckmann S."/>
            <person name="Bunk B."/>
            <person name="Jeske O."/>
            <person name="Meyerdierks A."/>
            <person name="Storesund J.E."/>
            <person name="Kallscheuer N."/>
            <person name="Luecker S."/>
            <person name="Lage O.M."/>
            <person name="Pohl T."/>
            <person name="Merkel B.J."/>
            <person name="Hornburger P."/>
            <person name="Mueller R.-W."/>
            <person name="Bruemmer F."/>
            <person name="Labrenz M."/>
            <person name="Spormann A.M."/>
            <person name="Op den Camp H."/>
            <person name="Overmann J."/>
            <person name="Amann R."/>
            <person name="Jetten M.S.M."/>
            <person name="Mascher T."/>
            <person name="Medema M.H."/>
            <person name="Devos D.P."/>
            <person name="Kaster A.-K."/>
            <person name="Ovreas L."/>
            <person name="Rohde M."/>
            <person name="Galperin M.Y."/>
            <person name="Jogler C."/>
        </authorList>
    </citation>
    <scope>NUCLEOTIDE SEQUENCE [LARGE SCALE GENOMIC DNA]</scope>
    <source>
        <strain evidence="1 2">Pla85_3_4</strain>
    </source>
</reference>
<proteinExistence type="predicted"/>
<dbReference type="AlphaFoldDB" id="A0A518DZG0"/>
<evidence type="ECO:0000313" key="1">
    <source>
        <dbReference type="EMBL" id="QDU97212.1"/>
    </source>
</evidence>